<dbReference type="AlphaFoldDB" id="W0FQF3"/>
<evidence type="ECO:0000259" key="1">
    <source>
        <dbReference type="Pfam" id="PF13751"/>
    </source>
</evidence>
<proteinExistence type="predicted"/>
<dbReference type="EMBL" id="KC246817">
    <property type="protein sequence ID" value="AHF25052.1"/>
    <property type="molecule type" value="Genomic_DNA"/>
</dbReference>
<reference evidence="2" key="1">
    <citation type="journal article" date="2013" name="PLoS ONE">
        <title>Metagenomic insights into the carbohydrate-active enzymes carried by the microorganisms adhering to solid digesta in the rumen of cows.</title>
        <authorList>
            <person name="Wang L."/>
            <person name="Hatem A."/>
            <person name="Catalyurek U.V."/>
            <person name="Morrison M."/>
            <person name="Yu Z."/>
        </authorList>
    </citation>
    <scope>NUCLEOTIDE SEQUENCE</scope>
</reference>
<sequence length="85" mass="10091">MSEKSKRRLVTRHVWQDALEEVSWFTKTTNGRRIYSWRKQTIERSFAEAKENHGLCFARMLGIQNMREQCFLTAAAQNIKRLVMA</sequence>
<accession>W0FQF3</accession>
<dbReference type="Pfam" id="PF13751">
    <property type="entry name" value="DDE_Tnp_1_6"/>
    <property type="match status" value="1"/>
</dbReference>
<dbReference type="InterPro" id="IPR025668">
    <property type="entry name" value="Tnp_DDE_dom"/>
</dbReference>
<protein>
    <submittedName>
        <fullName evidence="2">ISBma2, transposase</fullName>
    </submittedName>
</protein>
<feature type="domain" description="Transposase DDE" evidence="1">
    <location>
        <begin position="3"/>
        <end position="83"/>
    </location>
</feature>
<organism evidence="2">
    <name type="scientific">uncultured bacterium Contig4</name>
    <dbReference type="NCBI Taxonomy" id="1393569"/>
    <lineage>
        <taxon>Bacteria</taxon>
        <taxon>environmental samples</taxon>
    </lineage>
</organism>
<name>W0FQF3_9BACT</name>
<evidence type="ECO:0000313" key="2">
    <source>
        <dbReference type="EMBL" id="AHF25052.1"/>
    </source>
</evidence>